<sequence>METKELIQEAALDLFSRKGFDSSSVRDIAAQIGIKDSSLYFHFKSKQAILDSLMDRFIHISRQMMEGLDEGISSITAMDDEHFYAVTEQYIQSYFMDTFICRILMILNHERSHNDQLREQYVYWCIEKPLDFQTAVMKRLQDIGYLKKENPRHLALEYYSPVFLFFYQYMNHVCTEKDTEQFKQAVMTAADGFLQTYRKEN</sequence>
<dbReference type="InterPro" id="IPR050624">
    <property type="entry name" value="HTH-type_Tx_Regulator"/>
</dbReference>
<protein>
    <submittedName>
        <fullName evidence="4">Biofilm operon icaADBC HTH-type negative transcriptional regulator IcaR</fullName>
    </submittedName>
</protein>
<accession>A0A1E3ANN5</accession>
<dbReference type="GO" id="GO:0003677">
    <property type="term" value="F:DNA binding"/>
    <property type="evidence" value="ECO:0007669"/>
    <property type="project" value="UniProtKB-UniRule"/>
</dbReference>
<dbReference type="SUPFAM" id="SSF46689">
    <property type="entry name" value="Homeodomain-like"/>
    <property type="match status" value="1"/>
</dbReference>
<gene>
    <name evidence="4" type="primary">icaR_2</name>
    <name evidence="4" type="ORF">BEH84_04729</name>
</gene>
<dbReference type="Proteomes" id="UP000095003">
    <property type="component" value="Unassembled WGS sequence"/>
</dbReference>
<comment type="caution">
    <text evidence="4">The sequence shown here is derived from an EMBL/GenBank/DDBJ whole genome shotgun (WGS) entry which is preliminary data.</text>
</comment>
<dbReference type="PANTHER" id="PTHR43479">
    <property type="entry name" value="ACREF/ENVCD OPERON REPRESSOR-RELATED"/>
    <property type="match status" value="1"/>
</dbReference>
<proteinExistence type="predicted"/>
<name>A0A1E3ANN5_9FIRM</name>
<evidence type="ECO:0000313" key="5">
    <source>
        <dbReference type="Proteomes" id="UP000095003"/>
    </source>
</evidence>
<dbReference type="Gene3D" id="1.10.357.10">
    <property type="entry name" value="Tetracycline Repressor, domain 2"/>
    <property type="match status" value="1"/>
</dbReference>
<evidence type="ECO:0000256" key="1">
    <source>
        <dbReference type="ARBA" id="ARBA00023125"/>
    </source>
</evidence>
<feature type="domain" description="HTH tetR-type" evidence="3">
    <location>
        <begin position="1"/>
        <end position="61"/>
    </location>
</feature>
<evidence type="ECO:0000256" key="2">
    <source>
        <dbReference type="PROSITE-ProRule" id="PRU00335"/>
    </source>
</evidence>
<dbReference type="Pfam" id="PF00440">
    <property type="entry name" value="TetR_N"/>
    <property type="match status" value="1"/>
</dbReference>
<dbReference type="PROSITE" id="PS50977">
    <property type="entry name" value="HTH_TETR_2"/>
    <property type="match status" value="1"/>
</dbReference>
<dbReference type="InterPro" id="IPR009057">
    <property type="entry name" value="Homeodomain-like_sf"/>
</dbReference>
<evidence type="ECO:0000259" key="3">
    <source>
        <dbReference type="PROSITE" id="PS50977"/>
    </source>
</evidence>
<dbReference type="PANTHER" id="PTHR43479:SF11">
    <property type="entry name" value="ACREF_ENVCD OPERON REPRESSOR-RELATED"/>
    <property type="match status" value="1"/>
</dbReference>
<dbReference type="InterPro" id="IPR001647">
    <property type="entry name" value="HTH_TetR"/>
</dbReference>
<evidence type="ECO:0000313" key="4">
    <source>
        <dbReference type="EMBL" id="ODM10357.1"/>
    </source>
</evidence>
<feature type="DNA-binding region" description="H-T-H motif" evidence="2">
    <location>
        <begin position="24"/>
        <end position="43"/>
    </location>
</feature>
<dbReference type="EMBL" id="MCGI01000004">
    <property type="protein sequence ID" value="ODM10357.1"/>
    <property type="molecule type" value="Genomic_DNA"/>
</dbReference>
<dbReference type="PRINTS" id="PR00455">
    <property type="entry name" value="HTHTETR"/>
</dbReference>
<dbReference type="AlphaFoldDB" id="A0A1E3ANN5"/>
<reference evidence="4 5" key="1">
    <citation type="submission" date="2016-07" db="EMBL/GenBank/DDBJ databases">
        <title>Characterization of isolates of Eisenbergiella tayi derived from blood cultures, using whole genome sequencing.</title>
        <authorList>
            <person name="Burdz T."/>
            <person name="Wiebe D."/>
            <person name="Huynh C."/>
            <person name="Bernard K."/>
        </authorList>
    </citation>
    <scope>NUCLEOTIDE SEQUENCE [LARGE SCALE GENOMIC DNA]</scope>
    <source>
        <strain evidence="4 5">NML 120489</strain>
    </source>
</reference>
<dbReference type="RefSeq" id="WP_069158526.1">
    <property type="nucleotide sequence ID" value="NZ_DBFYTC010000084.1"/>
</dbReference>
<dbReference type="GeneID" id="93301652"/>
<keyword evidence="1 2" id="KW-0238">DNA-binding</keyword>
<organism evidence="4 5">
    <name type="scientific">Eisenbergiella tayi</name>
    <dbReference type="NCBI Taxonomy" id="1432052"/>
    <lineage>
        <taxon>Bacteria</taxon>
        <taxon>Bacillati</taxon>
        <taxon>Bacillota</taxon>
        <taxon>Clostridia</taxon>
        <taxon>Lachnospirales</taxon>
        <taxon>Lachnospiraceae</taxon>
        <taxon>Eisenbergiella</taxon>
    </lineage>
</organism>